<evidence type="ECO:0000256" key="4">
    <source>
        <dbReference type="ARBA" id="ARBA00022917"/>
    </source>
</evidence>
<evidence type="ECO:0000256" key="5">
    <source>
        <dbReference type="ARBA" id="ARBA00023128"/>
    </source>
</evidence>
<keyword evidence="3" id="KW-0067">ATP-binding</keyword>
<dbReference type="InterPro" id="IPR006075">
    <property type="entry name" value="Asn/Gln-tRNA_Trfase_suB/E_cat"/>
</dbReference>
<dbReference type="GO" id="GO:0032543">
    <property type="term" value="P:mitochondrial translation"/>
    <property type="evidence" value="ECO:0007669"/>
    <property type="project" value="TreeGrafter"/>
</dbReference>
<dbReference type="InterPro" id="IPR003789">
    <property type="entry name" value="Asn/Gln_tRNA_amidoTrase-B-like"/>
</dbReference>
<dbReference type="GO" id="GO:0016740">
    <property type="term" value="F:transferase activity"/>
    <property type="evidence" value="ECO:0007669"/>
    <property type="project" value="UniProtKB-KW"/>
</dbReference>
<evidence type="ECO:0000256" key="2">
    <source>
        <dbReference type="ARBA" id="ARBA00022741"/>
    </source>
</evidence>
<dbReference type="Pfam" id="PF02637">
    <property type="entry name" value="GatB_Yqey"/>
    <property type="match status" value="1"/>
</dbReference>
<dbReference type="GO" id="GO:0050567">
    <property type="term" value="F:glutaminyl-tRNA synthase (glutamine-hydrolyzing) activity"/>
    <property type="evidence" value="ECO:0007669"/>
    <property type="project" value="TreeGrafter"/>
</dbReference>
<dbReference type="GO" id="GO:0005524">
    <property type="term" value="F:ATP binding"/>
    <property type="evidence" value="ECO:0007669"/>
    <property type="project" value="UniProtKB-KW"/>
</dbReference>
<evidence type="ECO:0000256" key="1">
    <source>
        <dbReference type="ARBA" id="ARBA00022598"/>
    </source>
</evidence>
<dbReference type="GO" id="GO:0070681">
    <property type="term" value="P:glutaminyl-tRNAGln biosynthesis via transamidation"/>
    <property type="evidence" value="ECO:0007669"/>
    <property type="project" value="TreeGrafter"/>
</dbReference>
<dbReference type="InterPro" id="IPR014746">
    <property type="entry name" value="Gln_synth/guanido_kin_cat_dom"/>
</dbReference>
<dbReference type="SUPFAM" id="SSF55931">
    <property type="entry name" value="Glutamine synthetase/guanido kinase"/>
    <property type="match status" value="1"/>
</dbReference>
<keyword evidence="5" id="KW-0496">Mitochondrion</keyword>
<dbReference type="Proteomes" id="UP000189580">
    <property type="component" value="Chromosome d"/>
</dbReference>
<dbReference type="GO" id="GO:0030956">
    <property type="term" value="C:glutamyl-tRNA(Gln) amidotransferase complex"/>
    <property type="evidence" value="ECO:0007669"/>
    <property type="project" value="TreeGrafter"/>
</dbReference>
<evidence type="ECO:0000256" key="3">
    <source>
        <dbReference type="ARBA" id="ARBA00022840"/>
    </source>
</evidence>
<feature type="domain" description="Asn/Gln amidotransferase" evidence="7">
    <location>
        <begin position="136"/>
        <end position="292"/>
    </location>
</feature>
<dbReference type="GO" id="GO:0005739">
    <property type="term" value="C:mitochondrion"/>
    <property type="evidence" value="ECO:0007669"/>
    <property type="project" value="TreeGrafter"/>
</dbReference>
<evidence type="ECO:0000313" key="8">
    <source>
        <dbReference type="EMBL" id="ANB14199.1"/>
    </source>
</evidence>
<dbReference type="SMART" id="SM00845">
    <property type="entry name" value="GatB_Yqey"/>
    <property type="match status" value="1"/>
</dbReference>
<dbReference type="PANTHER" id="PTHR11659">
    <property type="entry name" value="GLUTAMYL-TRNA GLN AMIDOTRANSFERASE SUBUNIT B MITOCHONDRIAL AND PROKARYOTIC PET112-RELATED"/>
    <property type="match status" value="1"/>
</dbReference>
<gene>
    <name evidence="8" type="primary">PET112</name>
    <name evidence="8" type="ORF">AWJ20_5160</name>
</gene>
<proteinExistence type="predicted"/>
<protein>
    <submittedName>
        <fullName evidence="8">Glutamyl-tRNA(Gln) amidotransferase subunit PET112</fullName>
    </submittedName>
</protein>
<dbReference type="InterPro" id="IPR018027">
    <property type="entry name" value="Asn/Gln_amidotransferase"/>
</dbReference>
<keyword evidence="9" id="KW-1185">Reference proteome</keyword>
<organism evidence="8 9">
    <name type="scientific">Sugiyamaella lignohabitans</name>
    <dbReference type="NCBI Taxonomy" id="796027"/>
    <lineage>
        <taxon>Eukaryota</taxon>
        <taxon>Fungi</taxon>
        <taxon>Dikarya</taxon>
        <taxon>Ascomycota</taxon>
        <taxon>Saccharomycotina</taxon>
        <taxon>Dipodascomycetes</taxon>
        <taxon>Dipodascales</taxon>
        <taxon>Trichomonascaceae</taxon>
        <taxon>Sugiyamaella</taxon>
    </lineage>
</organism>
<accession>A0A167EKY9</accession>
<name>A0A167EKY9_9ASCO</name>
<dbReference type="EMBL" id="CP014502">
    <property type="protein sequence ID" value="ANB14199.1"/>
    <property type="molecule type" value="Genomic_DNA"/>
</dbReference>
<dbReference type="InterPro" id="IPR017959">
    <property type="entry name" value="Asn/Gln-tRNA_amidoTrfase_suB/E"/>
</dbReference>
<evidence type="ECO:0000256" key="6">
    <source>
        <dbReference type="ARBA" id="ARBA00047913"/>
    </source>
</evidence>
<keyword evidence="2" id="KW-0547">Nucleotide-binding</keyword>
<dbReference type="PANTHER" id="PTHR11659:SF0">
    <property type="entry name" value="GLUTAMYL-TRNA(GLN) AMIDOTRANSFERASE SUBUNIT B, MITOCHONDRIAL"/>
    <property type="match status" value="1"/>
</dbReference>
<dbReference type="RefSeq" id="XP_018736676.1">
    <property type="nucleotide sequence ID" value="XM_018882284.1"/>
</dbReference>
<dbReference type="GeneID" id="30037372"/>
<evidence type="ECO:0000259" key="7">
    <source>
        <dbReference type="SMART" id="SM00845"/>
    </source>
</evidence>
<dbReference type="OrthoDB" id="1722066at2759"/>
<keyword evidence="1" id="KW-0436">Ligase</keyword>
<dbReference type="InterPro" id="IPR023168">
    <property type="entry name" value="GatB_Yqey_C_2"/>
</dbReference>
<dbReference type="AlphaFoldDB" id="A0A167EKY9"/>
<reference evidence="8 9" key="1">
    <citation type="submission" date="2016-02" db="EMBL/GenBank/DDBJ databases">
        <title>Complete genome sequence and transcriptome regulation of the pentose utilising yeast Sugiyamaella lignohabitans.</title>
        <authorList>
            <person name="Bellasio M."/>
            <person name="Peymann A."/>
            <person name="Valli M."/>
            <person name="Sipitzky M."/>
            <person name="Graf A."/>
            <person name="Sauer M."/>
            <person name="Marx H."/>
            <person name="Mattanovich D."/>
        </authorList>
    </citation>
    <scope>NUCLEOTIDE SEQUENCE [LARGE SCALE GENOMIC DNA]</scope>
    <source>
        <strain evidence="8 9">CBS 10342</strain>
    </source>
</reference>
<keyword evidence="4" id="KW-0648">Protein biosynthesis</keyword>
<keyword evidence="8" id="KW-0808">Transferase</keyword>
<dbReference type="SUPFAM" id="SSF89095">
    <property type="entry name" value="GatB/YqeY motif"/>
    <property type="match status" value="1"/>
</dbReference>
<evidence type="ECO:0000313" key="9">
    <source>
        <dbReference type="Proteomes" id="UP000189580"/>
    </source>
</evidence>
<comment type="catalytic activity">
    <reaction evidence="6">
        <text>L-glutamyl-tRNA(Gln) + L-glutamine + ATP + H2O = L-glutaminyl-tRNA(Gln) + L-glutamate + ADP + phosphate + H(+)</text>
        <dbReference type="Rhea" id="RHEA:17521"/>
        <dbReference type="Rhea" id="RHEA-COMP:9681"/>
        <dbReference type="Rhea" id="RHEA-COMP:9684"/>
        <dbReference type="ChEBI" id="CHEBI:15377"/>
        <dbReference type="ChEBI" id="CHEBI:15378"/>
        <dbReference type="ChEBI" id="CHEBI:29985"/>
        <dbReference type="ChEBI" id="CHEBI:30616"/>
        <dbReference type="ChEBI" id="CHEBI:43474"/>
        <dbReference type="ChEBI" id="CHEBI:58359"/>
        <dbReference type="ChEBI" id="CHEBI:78520"/>
        <dbReference type="ChEBI" id="CHEBI:78521"/>
        <dbReference type="ChEBI" id="CHEBI:456216"/>
    </reaction>
</comment>
<dbReference type="Pfam" id="PF02934">
    <property type="entry name" value="GatB_N"/>
    <property type="match status" value="1"/>
</dbReference>
<sequence length="292" mass="32849">MRVDVNVSVNGGQRCEIKNLFSTSAVVHAIKAEFERQKRDIQNGKTIEPETRGWDGKNTWKLRGKEDAVDYRYMPDPELMPISVGPEIVEQIKQQLPRLPDDIFQELLKPPFSVPVVDARTMMAGSSTKLVEYYYKVYNAFKANGGTKPSVISNWIVHRLLGELNQNNKQFDESVVPATFLADLMVRVEKKKITKTSGALILKHVVANGLETNQTIDDLIDQFDLGKAEDSAQDVHVALQTVCQKVIAKHPDVIDRIKTNPKSIKFLVGQVMREFQGRVDAASIESMLKSLL</sequence>
<dbReference type="KEGG" id="slb:AWJ20_5160"/>
<dbReference type="Gene3D" id="1.10.10.410">
    <property type="match status" value="1"/>
</dbReference>